<keyword evidence="2" id="KW-1185">Reference proteome</keyword>
<comment type="caution">
    <text evidence="1">The sequence shown here is derived from an EMBL/GenBank/DDBJ whole genome shotgun (WGS) entry which is preliminary data.</text>
</comment>
<accession>A0ABW5PXI8</accession>
<dbReference type="RefSeq" id="WP_379560515.1">
    <property type="nucleotide sequence ID" value="NZ_JBHUMX010000006.1"/>
</dbReference>
<evidence type="ECO:0000313" key="2">
    <source>
        <dbReference type="Proteomes" id="UP001597451"/>
    </source>
</evidence>
<dbReference type="EMBL" id="JBHUMX010000006">
    <property type="protein sequence ID" value="MFD2627855.1"/>
    <property type="molecule type" value="Genomic_DNA"/>
</dbReference>
<name>A0ABW5PXI8_9BACI</name>
<gene>
    <name evidence="1" type="ORF">ACFSUN_03475</name>
</gene>
<sequence>MAINSGAIANDVMEGIVCVNCTVVCNGITMTGKSGNLSNGLESNGGFINADYSYISGFERNGSLATRTGTITV</sequence>
<evidence type="ECO:0000313" key="1">
    <source>
        <dbReference type="EMBL" id="MFD2627855.1"/>
    </source>
</evidence>
<protein>
    <submittedName>
        <fullName evidence="1">Uncharacterized protein</fullName>
    </submittedName>
</protein>
<proteinExistence type="predicted"/>
<dbReference type="Proteomes" id="UP001597451">
    <property type="component" value="Unassembled WGS sequence"/>
</dbReference>
<reference evidence="2" key="1">
    <citation type="journal article" date="2019" name="Int. J. Syst. Evol. Microbiol.">
        <title>The Global Catalogue of Microorganisms (GCM) 10K type strain sequencing project: providing services to taxonomists for standard genome sequencing and annotation.</title>
        <authorList>
            <consortium name="The Broad Institute Genomics Platform"/>
            <consortium name="The Broad Institute Genome Sequencing Center for Infectious Disease"/>
            <person name="Wu L."/>
            <person name="Ma J."/>
        </authorList>
    </citation>
    <scope>NUCLEOTIDE SEQUENCE [LARGE SCALE GENOMIC DNA]</scope>
    <source>
        <strain evidence="2">TISTR 1858</strain>
    </source>
</reference>
<organism evidence="1 2">
    <name type="scientific">Oceanobacillus kapialis</name>
    <dbReference type="NCBI Taxonomy" id="481353"/>
    <lineage>
        <taxon>Bacteria</taxon>
        <taxon>Bacillati</taxon>
        <taxon>Bacillota</taxon>
        <taxon>Bacilli</taxon>
        <taxon>Bacillales</taxon>
        <taxon>Bacillaceae</taxon>
        <taxon>Oceanobacillus</taxon>
    </lineage>
</organism>